<dbReference type="FunFam" id="3.40.50.2300:FF:000002">
    <property type="entry name" value="DNA-binding response regulator PhoP"/>
    <property type="match status" value="1"/>
</dbReference>
<feature type="DNA-binding region" description="OmpR/PhoB-type" evidence="8">
    <location>
        <begin position="125"/>
        <end position="224"/>
    </location>
</feature>
<dbReference type="Pfam" id="PF01627">
    <property type="entry name" value="Hpt"/>
    <property type="match status" value="1"/>
</dbReference>
<dbReference type="InterPro" id="IPR011006">
    <property type="entry name" value="CheY-like_superfamily"/>
</dbReference>
<dbReference type="Gene3D" id="3.40.50.2300">
    <property type="match status" value="3"/>
</dbReference>
<evidence type="ECO:0000256" key="5">
    <source>
        <dbReference type="ARBA" id="ARBA00023163"/>
    </source>
</evidence>
<evidence type="ECO:0000313" key="12">
    <source>
        <dbReference type="EMBL" id="ACB52907.1"/>
    </source>
</evidence>
<dbReference type="InterPro" id="IPR039420">
    <property type="entry name" value="WalR-like"/>
</dbReference>
<evidence type="ECO:0000313" key="13">
    <source>
        <dbReference type="Proteomes" id="UP000001203"/>
    </source>
</evidence>
<dbReference type="Pfam" id="PF00486">
    <property type="entry name" value="Trans_reg_C"/>
    <property type="match status" value="1"/>
</dbReference>
<feature type="modified residue" description="4-aspartylphosphate" evidence="7">
    <location>
        <position position="51"/>
    </location>
</feature>
<organism evidence="12 13">
    <name type="scientific">Crocosphaera subtropica (strain ATCC 51142 / BH68)</name>
    <name type="common">Cyanothece sp. (strain ATCC 51142)</name>
    <dbReference type="NCBI Taxonomy" id="43989"/>
    <lineage>
        <taxon>Bacteria</taxon>
        <taxon>Bacillati</taxon>
        <taxon>Cyanobacteriota</taxon>
        <taxon>Cyanophyceae</taxon>
        <taxon>Oscillatoriophycideae</taxon>
        <taxon>Chroococcales</taxon>
        <taxon>Aphanothecaceae</taxon>
        <taxon>Crocosphaera</taxon>
        <taxon>Crocosphaera subtropica</taxon>
    </lineage>
</organism>
<dbReference type="SMART" id="SM00448">
    <property type="entry name" value="REC"/>
    <property type="match status" value="2"/>
</dbReference>
<keyword evidence="2" id="KW-0902">Two-component regulatory system</keyword>
<dbReference type="GO" id="GO:0006355">
    <property type="term" value="P:regulation of DNA-templated transcription"/>
    <property type="evidence" value="ECO:0007669"/>
    <property type="project" value="InterPro"/>
</dbReference>
<dbReference type="GO" id="GO:0005829">
    <property type="term" value="C:cytosol"/>
    <property type="evidence" value="ECO:0007669"/>
    <property type="project" value="TreeGrafter"/>
</dbReference>
<feature type="modified residue" description="Phosphohistidine" evidence="6">
    <location>
        <position position="296"/>
    </location>
</feature>
<dbReference type="Gene3D" id="1.20.120.160">
    <property type="entry name" value="HPT domain"/>
    <property type="match status" value="1"/>
</dbReference>
<sequence>MKILLIEDDQLTSEYLAAVLESHHFIVDVVFNGQEGLEYANLWDYDVIILDLQLPKIDGISLCRQLRMKKKQTPILILTACQETDKISIGLDAGADDYVLKPCDPPQLIARIRALTRRGYNISSSSVLTWGLLSLNLVSAQVTYQKQEVNLRNQEYHLLELFLRHPQRIFSRSLIIDHLWEVGDVPSESAVTNLVKDLRNKLKAAGMEEDIFETIYGLGYRLNPVPTDVLEEEATSEQNDKKNKEYEEGIALINQLTDKFLFAVQQRISTLEAIILLLQAEGVSDNNIEQAQAETHKLAGSLGTYGYTQGSKLAQTIETVLKKVAKAKTINTTEINQLLKLITQLKQEINTSQEASISNSEPKPIYSLVLGIGLEQSLLIDLQQEAWQYKSQLTSCSNTEKLLNFSQQNIPEIILFKIKKLGKKESKNLREIQEKFPSVPILMIAEQDNLNHRLKAVRYGIEKYLIEPVSSQDILEIINTLLFPSFSSQTNIMIMDDDSTIVTAIRNILHPWGFQITGLSQVNQFWKILTQTNPDLLILDLEMPTINGIELCRVVRQDKQYAKLPIIIVTAHTETKYLQQSFEAGANDFLGKPIIPSELVARVFNQIKK</sequence>
<protein>
    <submittedName>
        <fullName evidence="12">Two-component response regulator</fullName>
    </submittedName>
</protein>
<dbReference type="SMART" id="SM00862">
    <property type="entry name" value="Trans_reg_C"/>
    <property type="match status" value="1"/>
</dbReference>
<dbReference type="SUPFAM" id="SSF52172">
    <property type="entry name" value="CheY-like"/>
    <property type="match status" value="3"/>
</dbReference>
<feature type="modified residue" description="4-aspartylphosphate" evidence="7">
    <location>
        <position position="540"/>
    </location>
</feature>
<evidence type="ECO:0000256" key="3">
    <source>
        <dbReference type="ARBA" id="ARBA00023015"/>
    </source>
</evidence>
<dbReference type="SUPFAM" id="SSF46894">
    <property type="entry name" value="C-terminal effector domain of the bipartite response regulators"/>
    <property type="match status" value="1"/>
</dbReference>
<dbReference type="HOGENOM" id="CLU_000445_11_38_3"/>
<evidence type="ECO:0000256" key="7">
    <source>
        <dbReference type="PROSITE-ProRule" id="PRU00169"/>
    </source>
</evidence>
<dbReference type="PROSITE" id="PS50894">
    <property type="entry name" value="HPT"/>
    <property type="match status" value="1"/>
</dbReference>
<dbReference type="STRING" id="43989.cce_3559"/>
<keyword evidence="5" id="KW-0804">Transcription</keyword>
<dbReference type="GO" id="GO:0000976">
    <property type="term" value="F:transcription cis-regulatory region binding"/>
    <property type="evidence" value="ECO:0007669"/>
    <property type="project" value="TreeGrafter"/>
</dbReference>
<dbReference type="SUPFAM" id="SSF47226">
    <property type="entry name" value="Histidine-containing phosphotransfer domain, HPT domain"/>
    <property type="match status" value="1"/>
</dbReference>
<dbReference type="PROSITE" id="PS51755">
    <property type="entry name" value="OMPR_PHOB"/>
    <property type="match status" value="1"/>
</dbReference>
<feature type="domain" description="HPt" evidence="10">
    <location>
        <begin position="249"/>
        <end position="356"/>
    </location>
</feature>
<dbReference type="PANTHER" id="PTHR48111:SF15">
    <property type="entry name" value="OMPR SUBFAMILY"/>
    <property type="match status" value="1"/>
</dbReference>
<keyword evidence="1 7" id="KW-0597">Phosphoprotein</keyword>
<dbReference type="Pfam" id="PF00072">
    <property type="entry name" value="Response_reg"/>
    <property type="match status" value="2"/>
</dbReference>
<evidence type="ECO:0000256" key="4">
    <source>
        <dbReference type="ARBA" id="ARBA00023125"/>
    </source>
</evidence>
<dbReference type="PANTHER" id="PTHR48111">
    <property type="entry name" value="REGULATOR OF RPOS"/>
    <property type="match status" value="1"/>
</dbReference>
<dbReference type="InterPro" id="IPR008207">
    <property type="entry name" value="Sig_transdc_His_kin_Hpt_dom"/>
</dbReference>
<dbReference type="EMBL" id="CP000806">
    <property type="protein sequence ID" value="ACB52907.1"/>
    <property type="molecule type" value="Genomic_DNA"/>
</dbReference>
<keyword evidence="13" id="KW-1185">Reference proteome</keyword>
<dbReference type="OrthoDB" id="442759at2"/>
<evidence type="ECO:0000259" key="11">
    <source>
        <dbReference type="PROSITE" id="PS51755"/>
    </source>
</evidence>
<evidence type="ECO:0000256" key="1">
    <source>
        <dbReference type="ARBA" id="ARBA00022553"/>
    </source>
</evidence>
<dbReference type="InterPro" id="IPR036388">
    <property type="entry name" value="WH-like_DNA-bd_sf"/>
</dbReference>
<keyword evidence="4 8" id="KW-0238">DNA-binding</keyword>
<dbReference type="eggNOG" id="COG3706">
    <property type="taxonomic scope" value="Bacteria"/>
</dbReference>
<dbReference type="PROSITE" id="PS50110">
    <property type="entry name" value="RESPONSE_REGULATORY"/>
    <property type="match status" value="2"/>
</dbReference>
<accession>B1X008</accession>
<dbReference type="InterPro" id="IPR001789">
    <property type="entry name" value="Sig_transdc_resp-reg_receiver"/>
</dbReference>
<feature type="domain" description="Response regulatory" evidence="9">
    <location>
        <begin position="491"/>
        <end position="607"/>
    </location>
</feature>
<dbReference type="Gene3D" id="1.10.10.10">
    <property type="entry name" value="Winged helix-like DNA-binding domain superfamily/Winged helix DNA-binding domain"/>
    <property type="match status" value="1"/>
</dbReference>
<evidence type="ECO:0000256" key="6">
    <source>
        <dbReference type="PROSITE-ProRule" id="PRU00110"/>
    </source>
</evidence>
<dbReference type="GO" id="GO:0032993">
    <property type="term" value="C:protein-DNA complex"/>
    <property type="evidence" value="ECO:0007669"/>
    <property type="project" value="TreeGrafter"/>
</dbReference>
<evidence type="ECO:0000259" key="10">
    <source>
        <dbReference type="PROSITE" id="PS50894"/>
    </source>
</evidence>
<dbReference type="AlphaFoldDB" id="B1X008"/>
<proteinExistence type="predicted"/>
<dbReference type="CDD" id="cd19935">
    <property type="entry name" value="REC_OmpR_CusR-like"/>
    <property type="match status" value="1"/>
</dbReference>
<reference evidence="12 13" key="1">
    <citation type="journal article" date="2008" name="Proc. Natl. Acad. Sci. U.S.A.">
        <title>The genome of Cyanothece 51142, a unicellular diazotrophic cyanobacterium important in the marine nitrogen cycle.</title>
        <authorList>
            <person name="Welsh E.A."/>
            <person name="Liberton M."/>
            <person name="Stoeckel J."/>
            <person name="Loh T."/>
            <person name="Elvitigala T."/>
            <person name="Wang C."/>
            <person name="Wollam A."/>
            <person name="Fulton R.S."/>
            <person name="Clifton S.W."/>
            <person name="Jacobs J.M."/>
            <person name="Aurora R."/>
            <person name="Ghosh B.K."/>
            <person name="Sherman L.A."/>
            <person name="Smith R.D."/>
            <person name="Wilson R.K."/>
            <person name="Pakrasi H.B."/>
        </authorList>
    </citation>
    <scope>NUCLEOTIDE SEQUENCE [LARGE SCALE GENOMIC DNA]</scope>
    <source>
        <strain evidence="13">ATCC 51142 / BH68</strain>
    </source>
</reference>
<dbReference type="Proteomes" id="UP000001203">
    <property type="component" value="Chromosome circular"/>
</dbReference>
<dbReference type="RefSeq" id="WP_009545277.1">
    <property type="nucleotide sequence ID" value="NC_010546.1"/>
</dbReference>
<dbReference type="KEGG" id="cyt:cce_3559"/>
<feature type="domain" description="OmpR/PhoB-type" evidence="11">
    <location>
        <begin position="125"/>
        <end position="224"/>
    </location>
</feature>
<evidence type="ECO:0000256" key="8">
    <source>
        <dbReference type="PROSITE-ProRule" id="PRU01091"/>
    </source>
</evidence>
<dbReference type="GO" id="GO:0000156">
    <property type="term" value="F:phosphorelay response regulator activity"/>
    <property type="evidence" value="ECO:0007669"/>
    <property type="project" value="TreeGrafter"/>
</dbReference>
<dbReference type="InterPro" id="IPR036641">
    <property type="entry name" value="HPT_dom_sf"/>
</dbReference>
<gene>
    <name evidence="12" type="ordered locus">cce_3559</name>
</gene>
<dbReference type="InterPro" id="IPR001867">
    <property type="entry name" value="OmpR/PhoB-type_DNA-bd"/>
</dbReference>
<dbReference type="CDD" id="cd00383">
    <property type="entry name" value="trans_reg_C"/>
    <property type="match status" value="1"/>
</dbReference>
<dbReference type="eggNOG" id="COG0745">
    <property type="taxonomic scope" value="Bacteria"/>
</dbReference>
<name>B1X008_CROS5</name>
<evidence type="ECO:0000256" key="2">
    <source>
        <dbReference type="ARBA" id="ARBA00023012"/>
    </source>
</evidence>
<keyword evidence="3" id="KW-0805">Transcription regulation</keyword>
<feature type="domain" description="Response regulatory" evidence="9">
    <location>
        <begin position="2"/>
        <end position="116"/>
    </location>
</feature>
<evidence type="ECO:0000259" key="9">
    <source>
        <dbReference type="PROSITE" id="PS50110"/>
    </source>
</evidence>
<dbReference type="Gene3D" id="6.10.250.690">
    <property type="match status" value="1"/>
</dbReference>
<dbReference type="InterPro" id="IPR016032">
    <property type="entry name" value="Sig_transdc_resp-reg_C-effctor"/>
</dbReference>